<dbReference type="GeneTree" id="ENSGT01120000271828"/>
<dbReference type="InterPro" id="IPR011161">
    <property type="entry name" value="MHC_I-like_Ag-recog"/>
</dbReference>
<evidence type="ECO:0000256" key="3">
    <source>
        <dbReference type="SAM" id="Phobius"/>
    </source>
</evidence>
<name>A0A667Y3D5_9TELE</name>
<reference evidence="6" key="3">
    <citation type="submission" date="2025-09" db="UniProtKB">
        <authorList>
            <consortium name="Ensembl"/>
        </authorList>
    </citation>
    <scope>IDENTIFICATION</scope>
</reference>
<dbReference type="InterPro" id="IPR001039">
    <property type="entry name" value="MHC_I_a_a1/a2"/>
</dbReference>
<proteinExistence type="inferred from homology"/>
<dbReference type="SUPFAM" id="SSF54452">
    <property type="entry name" value="MHC antigen-recognition domain"/>
    <property type="match status" value="1"/>
</dbReference>
<evidence type="ECO:0000313" key="6">
    <source>
        <dbReference type="Ensembl" id="ENSMMDP00005021073.1"/>
    </source>
</evidence>
<dbReference type="GO" id="GO:0005615">
    <property type="term" value="C:extracellular space"/>
    <property type="evidence" value="ECO:0007669"/>
    <property type="project" value="TreeGrafter"/>
</dbReference>
<keyword evidence="7" id="KW-1185">Reference proteome</keyword>
<keyword evidence="3" id="KW-0472">Membrane</keyword>
<dbReference type="InterPro" id="IPR037055">
    <property type="entry name" value="MHC_I-like_Ag-recog_sf"/>
</dbReference>
<keyword evidence="4" id="KW-0732">Signal</keyword>
<dbReference type="PRINTS" id="PR01638">
    <property type="entry name" value="MHCCLASSI"/>
</dbReference>
<accession>A0A667Y3D5</accession>
<dbReference type="GO" id="GO:0009897">
    <property type="term" value="C:external side of plasma membrane"/>
    <property type="evidence" value="ECO:0007669"/>
    <property type="project" value="TreeGrafter"/>
</dbReference>
<dbReference type="PANTHER" id="PTHR16675">
    <property type="entry name" value="MHC CLASS I-RELATED"/>
    <property type="match status" value="1"/>
</dbReference>
<dbReference type="GO" id="GO:0006955">
    <property type="term" value="P:immune response"/>
    <property type="evidence" value="ECO:0007669"/>
    <property type="project" value="TreeGrafter"/>
</dbReference>
<dbReference type="InterPro" id="IPR050208">
    <property type="entry name" value="MHC_class-I_related"/>
</dbReference>
<protein>
    <recommendedName>
        <fullName evidence="5">Ig-like domain-containing protein</fullName>
    </recommendedName>
</protein>
<dbReference type="PROSITE" id="PS50835">
    <property type="entry name" value="IG_LIKE"/>
    <property type="match status" value="1"/>
</dbReference>
<dbReference type="FunFam" id="3.30.500.10:FF:000001">
    <property type="entry name" value="H-2 class I histocompatibility antigen, alpha chain"/>
    <property type="match status" value="1"/>
</dbReference>
<reference evidence="6" key="1">
    <citation type="submission" date="2019-06" db="EMBL/GenBank/DDBJ databases">
        <authorList>
            <consortium name="Wellcome Sanger Institute Data Sharing"/>
        </authorList>
    </citation>
    <scope>NUCLEOTIDE SEQUENCE [LARGE SCALE GENOMIC DNA]</scope>
</reference>
<comment type="similarity">
    <text evidence="2">Belongs to the MHC class I family.</text>
</comment>
<keyword evidence="3" id="KW-0812">Transmembrane</keyword>
<feature type="signal peptide" evidence="4">
    <location>
        <begin position="1"/>
        <end position="16"/>
    </location>
</feature>
<dbReference type="Pfam" id="PF00129">
    <property type="entry name" value="MHC_I"/>
    <property type="match status" value="1"/>
</dbReference>
<reference evidence="6" key="2">
    <citation type="submission" date="2025-08" db="UniProtKB">
        <authorList>
            <consortium name="Ensembl"/>
        </authorList>
    </citation>
    <scope>IDENTIFICATION</scope>
</reference>
<evidence type="ECO:0000256" key="2">
    <source>
        <dbReference type="RuleBase" id="RU004439"/>
    </source>
</evidence>
<keyword evidence="1" id="KW-0325">Glycoprotein</keyword>
<dbReference type="InterPro" id="IPR036179">
    <property type="entry name" value="Ig-like_dom_sf"/>
</dbReference>
<sequence>MKEFILLLLFCHVASPVRHSLKYFYTASSQATNFPEFVAVGLVDDVQIVHYDSNTQRVVPKQDWMEKVTGDDPNYWDGETQASQVDQHGLKVRIDTLKKRFNQTGGVHTYQRMYGCEWDDETGDTKGFEQYGYDGEDFIVFDLKTKTWIAPTPQAVITKYKWDRDADQNEYYFNYFTKGCIDWLKKYVGYGRSTLLRTELPSVSLLQKTPSSPVTCHASGFYPNKIMLFWRRDGEELHEDVDHGEILHNHDGTFQKSVDLDVSSVKAGDWGRYSCVFQLSGDEKDIITKLDPKLIKTNRAPEFPTGVVVGAVVGLLVLVAICIAGVFIWRKRNNGFEKANTSDGSASSVEAAPLN</sequence>
<evidence type="ECO:0000259" key="5">
    <source>
        <dbReference type="PROSITE" id="PS50835"/>
    </source>
</evidence>
<evidence type="ECO:0000256" key="1">
    <source>
        <dbReference type="ARBA" id="ARBA00023180"/>
    </source>
</evidence>
<keyword evidence="3" id="KW-1133">Transmembrane helix</keyword>
<dbReference type="Gene3D" id="2.60.40.10">
    <property type="entry name" value="Immunoglobulins"/>
    <property type="match status" value="1"/>
</dbReference>
<dbReference type="Proteomes" id="UP000472263">
    <property type="component" value="Chromosome 11"/>
</dbReference>
<dbReference type="Pfam" id="PF07654">
    <property type="entry name" value="C1-set"/>
    <property type="match status" value="1"/>
</dbReference>
<dbReference type="InterPro" id="IPR003597">
    <property type="entry name" value="Ig_C1-set"/>
</dbReference>
<dbReference type="CDD" id="cd07698">
    <property type="entry name" value="IgC1_MHC_I_alpha3"/>
    <property type="match status" value="1"/>
</dbReference>
<dbReference type="InterPro" id="IPR007110">
    <property type="entry name" value="Ig-like_dom"/>
</dbReference>
<dbReference type="SMART" id="SM00407">
    <property type="entry name" value="IGc1"/>
    <property type="match status" value="1"/>
</dbReference>
<dbReference type="Ensembl" id="ENSMMDT00005021558.1">
    <property type="protein sequence ID" value="ENSMMDP00005021073.1"/>
    <property type="gene ID" value="ENSMMDG00005010332.1"/>
</dbReference>
<dbReference type="AlphaFoldDB" id="A0A667Y3D5"/>
<evidence type="ECO:0000313" key="7">
    <source>
        <dbReference type="Proteomes" id="UP000472263"/>
    </source>
</evidence>
<dbReference type="Gene3D" id="3.30.500.10">
    <property type="entry name" value="MHC class I-like antigen recognition-like"/>
    <property type="match status" value="1"/>
</dbReference>
<dbReference type="SUPFAM" id="SSF48726">
    <property type="entry name" value="Immunoglobulin"/>
    <property type="match status" value="1"/>
</dbReference>
<dbReference type="InterPro" id="IPR011162">
    <property type="entry name" value="MHC_I/II-like_Ag-recog"/>
</dbReference>
<feature type="chain" id="PRO_5025472948" description="Ig-like domain-containing protein" evidence="4">
    <location>
        <begin position="17"/>
        <end position="355"/>
    </location>
</feature>
<dbReference type="PANTHER" id="PTHR16675:SF237">
    <property type="entry name" value="MHC CLASS I ANTIGEN TRANSCRIPT VARIANT 1-RELATED"/>
    <property type="match status" value="1"/>
</dbReference>
<feature type="domain" description="Ig-like" evidence="5">
    <location>
        <begin position="201"/>
        <end position="287"/>
    </location>
</feature>
<evidence type="ECO:0000256" key="4">
    <source>
        <dbReference type="SAM" id="SignalP"/>
    </source>
</evidence>
<dbReference type="InParanoid" id="A0A667Y3D5"/>
<organism evidence="6 7">
    <name type="scientific">Myripristis murdjan</name>
    <name type="common">pinecone soldierfish</name>
    <dbReference type="NCBI Taxonomy" id="586833"/>
    <lineage>
        <taxon>Eukaryota</taxon>
        <taxon>Metazoa</taxon>
        <taxon>Chordata</taxon>
        <taxon>Craniata</taxon>
        <taxon>Vertebrata</taxon>
        <taxon>Euteleostomi</taxon>
        <taxon>Actinopterygii</taxon>
        <taxon>Neopterygii</taxon>
        <taxon>Teleostei</taxon>
        <taxon>Neoteleostei</taxon>
        <taxon>Acanthomorphata</taxon>
        <taxon>Holocentriformes</taxon>
        <taxon>Holocentridae</taxon>
        <taxon>Myripristis</taxon>
    </lineage>
</organism>
<dbReference type="InterPro" id="IPR013783">
    <property type="entry name" value="Ig-like_fold"/>
</dbReference>
<feature type="transmembrane region" description="Helical" evidence="3">
    <location>
        <begin position="307"/>
        <end position="329"/>
    </location>
</feature>